<evidence type="ECO:0000313" key="5">
    <source>
        <dbReference type="Proteomes" id="UP000694844"/>
    </source>
</evidence>
<dbReference type="PANTHER" id="PTHR34605">
    <property type="entry name" value="PHAGE_INTEGRASE DOMAIN-CONTAINING PROTEIN"/>
    <property type="match status" value="1"/>
</dbReference>
<keyword evidence="3" id="KW-0732">Signal</keyword>
<evidence type="ECO:0000256" key="3">
    <source>
        <dbReference type="SAM" id="SignalP"/>
    </source>
</evidence>
<accession>A0A8B8AQD7</accession>
<dbReference type="GO" id="GO:0015074">
    <property type="term" value="P:DNA integration"/>
    <property type="evidence" value="ECO:0007669"/>
    <property type="project" value="InterPro"/>
</dbReference>
<keyword evidence="5" id="KW-1185">Reference proteome</keyword>
<evidence type="ECO:0000256" key="1">
    <source>
        <dbReference type="ARBA" id="ARBA00023125"/>
    </source>
</evidence>
<proteinExistence type="predicted"/>
<dbReference type="InterPro" id="IPR002104">
    <property type="entry name" value="Integrase_catalytic"/>
</dbReference>
<dbReference type="InterPro" id="IPR011010">
    <property type="entry name" value="DNA_brk_join_enz"/>
</dbReference>
<evidence type="ECO:0000259" key="4">
    <source>
        <dbReference type="PROSITE" id="PS51898"/>
    </source>
</evidence>
<dbReference type="SUPFAM" id="SSF56349">
    <property type="entry name" value="DNA breaking-rejoining enzymes"/>
    <property type="match status" value="1"/>
</dbReference>
<dbReference type="InterPro" id="IPR052925">
    <property type="entry name" value="Phage_Integrase-like_Recomb"/>
</dbReference>
<keyword evidence="2" id="KW-0233">DNA recombination</keyword>
<evidence type="ECO:0000256" key="2">
    <source>
        <dbReference type="ARBA" id="ARBA00023172"/>
    </source>
</evidence>
<keyword evidence="1" id="KW-0238">DNA-binding</keyword>
<dbReference type="Gene3D" id="1.10.443.10">
    <property type="entry name" value="Intergrase catalytic core"/>
    <property type="match status" value="1"/>
</dbReference>
<sequence length="462" mass="51127">MLTYLNIASLLGKLVALMVTGLGDTTMKILESSVSQTKSPGNFQSLNTWSRHVLSLIPFVLHKTLPVVQRPPSVSASTTTMVQSANTHLAISNTFVNSAVNNTQGSNVADQTKARPVLDQQVATTIKFKVLLQELQGSQEICPMVGPTANNSTRSSTLYLSQSSLQLLKASVSTSTKQLYLRSYTLLHKFCAKQNVPFSLPFTEVLICNFIGDLFQQGYGPSTITSHVSAISYLHKLFILPDPTHSFIVRKTIKGTHNLAKSGDIRLPITKSILIKLLSALHHTVQEADTRVLLSTIFLLAFHAFMRLGELVARSSVYNTKVIQRQDLLFLDDNSVQLILRHSKNMKDGQPIVLTLAANYFNPQLCPVRALKTFTSLYQHKSGPLFTFKSGHPVSHSFVAAQLKHAIEFIGLDSSKYLGHSFRIGAATEATKNGLPENVIQQLGRWQSNAIRRYIRINAFRL</sequence>
<dbReference type="Proteomes" id="UP000694844">
    <property type="component" value="Chromosome 7"/>
</dbReference>
<dbReference type="SUPFAM" id="SSF47823">
    <property type="entry name" value="lambda integrase-like, N-terminal domain"/>
    <property type="match status" value="1"/>
</dbReference>
<feature type="signal peptide" evidence="3">
    <location>
        <begin position="1"/>
        <end position="16"/>
    </location>
</feature>
<dbReference type="InterPro" id="IPR013762">
    <property type="entry name" value="Integrase-like_cat_sf"/>
</dbReference>
<dbReference type="PROSITE" id="PS51898">
    <property type="entry name" value="TYR_RECOMBINASE"/>
    <property type="match status" value="1"/>
</dbReference>
<dbReference type="GO" id="GO:0006310">
    <property type="term" value="P:DNA recombination"/>
    <property type="evidence" value="ECO:0007669"/>
    <property type="project" value="UniProtKB-KW"/>
</dbReference>
<dbReference type="GeneID" id="111103402"/>
<name>A0A8B8AQD7_CRAVI</name>
<evidence type="ECO:0000313" key="6">
    <source>
        <dbReference type="RefSeq" id="XP_022292379.1"/>
    </source>
</evidence>
<dbReference type="AlphaFoldDB" id="A0A8B8AQD7"/>
<protein>
    <submittedName>
        <fullName evidence="6">Uncharacterized protein LOC111103402 isoform X2</fullName>
    </submittedName>
</protein>
<reference evidence="6" key="1">
    <citation type="submission" date="2025-08" db="UniProtKB">
        <authorList>
            <consortium name="RefSeq"/>
        </authorList>
    </citation>
    <scope>IDENTIFICATION</scope>
    <source>
        <tissue evidence="6">Whole sample</tissue>
    </source>
</reference>
<dbReference type="PANTHER" id="PTHR34605:SF3">
    <property type="entry name" value="P CELL-TYPE AGGLUTINATION PROTEIN MAP4-LIKE-RELATED"/>
    <property type="match status" value="1"/>
</dbReference>
<organism evidence="5 6">
    <name type="scientific">Crassostrea virginica</name>
    <name type="common">Eastern oyster</name>
    <dbReference type="NCBI Taxonomy" id="6565"/>
    <lineage>
        <taxon>Eukaryota</taxon>
        <taxon>Metazoa</taxon>
        <taxon>Spiralia</taxon>
        <taxon>Lophotrochozoa</taxon>
        <taxon>Mollusca</taxon>
        <taxon>Bivalvia</taxon>
        <taxon>Autobranchia</taxon>
        <taxon>Pteriomorphia</taxon>
        <taxon>Ostreida</taxon>
        <taxon>Ostreoidea</taxon>
        <taxon>Ostreidae</taxon>
        <taxon>Crassostrea</taxon>
    </lineage>
</organism>
<dbReference type="InterPro" id="IPR010998">
    <property type="entry name" value="Integrase_recombinase_N"/>
</dbReference>
<feature type="domain" description="Tyr recombinase" evidence="4">
    <location>
        <begin position="268"/>
        <end position="462"/>
    </location>
</feature>
<dbReference type="Gene3D" id="1.10.150.130">
    <property type="match status" value="1"/>
</dbReference>
<gene>
    <name evidence="6" type="primary">LOC111103402</name>
</gene>
<dbReference type="OrthoDB" id="6138620at2759"/>
<dbReference type="GO" id="GO:0003677">
    <property type="term" value="F:DNA binding"/>
    <property type="evidence" value="ECO:0007669"/>
    <property type="project" value="UniProtKB-KW"/>
</dbReference>
<dbReference type="RefSeq" id="XP_022292379.1">
    <property type="nucleotide sequence ID" value="XM_022436671.1"/>
</dbReference>
<feature type="chain" id="PRO_5034674889" evidence="3">
    <location>
        <begin position="17"/>
        <end position="462"/>
    </location>
</feature>